<accession>A0A7Y9DQ24</accession>
<proteinExistence type="predicted"/>
<protein>
    <submittedName>
        <fullName evidence="1">Uncharacterized protein</fullName>
    </submittedName>
</protein>
<evidence type="ECO:0000313" key="1">
    <source>
        <dbReference type="EMBL" id="NYD24694.1"/>
    </source>
</evidence>
<keyword evidence="2" id="KW-1185">Reference proteome</keyword>
<organism evidence="1 2">
    <name type="scientific">Kineococcus aurantiacus</name>
    <dbReference type="NCBI Taxonomy" id="37633"/>
    <lineage>
        <taxon>Bacteria</taxon>
        <taxon>Bacillati</taxon>
        <taxon>Actinomycetota</taxon>
        <taxon>Actinomycetes</taxon>
        <taxon>Kineosporiales</taxon>
        <taxon>Kineosporiaceae</taxon>
        <taxon>Kineococcus</taxon>
    </lineage>
</organism>
<comment type="caution">
    <text evidence="1">The sequence shown here is derived from an EMBL/GenBank/DDBJ whole genome shotgun (WGS) entry which is preliminary data.</text>
</comment>
<sequence>MLDWGGYPLRAGEPDYTEDDQFWDGARVYQLTHGDVRKRQSRVLDEADVMVNNLLDCTPNSSRPGSKHLITESQRRRIIDAGTVRFVEPEGCLQRWESSDGAVLALLVGEIRSPRLH</sequence>
<evidence type="ECO:0000313" key="2">
    <source>
        <dbReference type="Proteomes" id="UP000521922"/>
    </source>
</evidence>
<dbReference type="RefSeq" id="WP_179755260.1">
    <property type="nucleotide sequence ID" value="NZ_BAAAGN010000013.1"/>
</dbReference>
<dbReference type="AlphaFoldDB" id="A0A7Y9DQ24"/>
<gene>
    <name evidence="1" type="ORF">BJ968_004234</name>
</gene>
<reference evidence="1 2" key="1">
    <citation type="submission" date="2020-07" db="EMBL/GenBank/DDBJ databases">
        <title>Sequencing the genomes of 1000 actinobacteria strains.</title>
        <authorList>
            <person name="Klenk H.-P."/>
        </authorList>
    </citation>
    <scope>NUCLEOTIDE SEQUENCE [LARGE SCALE GENOMIC DNA]</scope>
    <source>
        <strain evidence="1 2">DSM 7487</strain>
    </source>
</reference>
<dbReference type="Proteomes" id="UP000521922">
    <property type="component" value="Unassembled WGS sequence"/>
</dbReference>
<name>A0A7Y9DQ24_9ACTN</name>
<dbReference type="EMBL" id="JACCBB010000001">
    <property type="protein sequence ID" value="NYD24694.1"/>
    <property type="molecule type" value="Genomic_DNA"/>
</dbReference>